<keyword evidence="3" id="KW-1185">Reference proteome</keyword>
<organism evidence="2 3">
    <name type="scientific">Albula glossodonta</name>
    <name type="common">roundjaw bonefish</name>
    <dbReference type="NCBI Taxonomy" id="121402"/>
    <lineage>
        <taxon>Eukaryota</taxon>
        <taxon>Metazoa</taxon>
        <taxon>Chordata</taxon>
        <taxon>Craniata</taxon>
        <taxon>Vertebrata</taxon>
        <taxon>Euteleostomi</taxon>
        <taxon>Actinopterygii</taxon>
        <taxon>Neopterygii</taxon>
        <taxon>Teleostei</taxon>
        <taxon>Albuliformes</taxon>
        <taxon>Albulidae</taxon>
        <taxon>Albula</taxon>
    </lineage>
</organism>
<evidence type="ECO:0000256" key="1">
    <source>
        <dbReference type="SAM" id="MobiDB-lite"/>
    </source>
</evidence>
<reference evidence="2" key="1">
    <citation type="thesis" date="2021" institute="BYU ScholarsArchive" country="Provo, UT, USA">
        <title>Applications of and Algorithms for Genome Assembly and Genomic Analyses with an Emphasis on Marine Teleosts.</title>
        <authorList>
            <person name="Pickett B.D."/>
        </authorList>
    </citation>
    <scope>NUCLEOTIDE SEQUENCE</scope>
    <source>
        <strain evidence="2">HI-2016</strain>
    </source>
</reference>
<dbReference type="EMBL" id="JAFBMS010000026">
    <property type="protein sequence ID" value="KAG9342738.1"/>
    <property type="molecule type" value="Genomic_DNA"/>
</dbReference>
<sequence length="89" mass="8810">MLQCIVGCAGLLRGGAPESLLESLETHLNTLEGKKGNYRVVLGTEPIIAVGSPSNNGSPLTTPAKTGDSVSSAEAFPISGAASAGAATK</sequence>
<dbReference type="Proteomes" id="UP000824540">
    <property type="component" value="Unassembled WGS sequence"/>
</dbReference>
<proteinExistence type="predicted"/>
<name>A0A8T2NZA4_9TELE</name>
<gene>
    <name evidence="2" type="ORF">JZ751_015600</name>
</gene>
<evidence type="ECO:0000313" key="3">
    <source>
        <dbReference type="Proteomes" id="UP000824540"/>
    </source>
</evidence>
<protein>
    <submittedName>
        <fullName evidence="2">Uncharacterized protein</fullName>
    </submittedName>
</protein>
<dbReference type="AlphaFoldDB" id="A0A8T2NZA4"/>
<comment type="caution">
    <text evidence="2">The sequence shown here is derived from an EMBL/GenBank/DDBJ whole genome shotgun (WGS) entry which is preliminary data.</text>
</comment>
<feature type="compositionally biased region" description="Polar residues" evidence="1">
    <location>
        <begin position="52"/>
        <end position="71"/>
    </location>
</feature>
<feature type="region of interest" description="Disordered" evidence="1">
    <location>
        <begin position="51"/>
        <end position="71"/>
    </location>
</feature>
<evidence type="ECO:0000313" key="2">
    <source>
        <dbReference type="EMBL" id="KAG9342738.1"/>
    </source>
</evidence>
<accession>A0A8T2NZA4</accession>